<dbReference type="Pfam" id="PF02082">
    <property type="entry name" value="Rrf2"/>
    <property type="match status" value="1"/>
</dbReference>
<dbReference type="PANTHER" id="PTHR33221">
    <property type="entry name" value="WINGED HELIX-TURN-HELIX TRANSCRIPTIONAL REGULATOR, RRF2 FAMILY"/>
    <property type="match status" value="1"/>
</dbReference>
<proteinExistence type="predicted"/>
<sequence length="149" mass="16582">MQISSRFTIAVHVLICIETFKDEQKVTSDFLASSVNVNPVVIRRILQQLKAAGIVKVARGTGGAELARPAGEITLLDLYRAVECVEDGKLFHFHENPNSLCPVGKNIHMVLDQRLDQIQRAMEQEMQSITIGDILKDTEKAMAQEAIRP</sequence>
<reference evidence="1" key="1">
    <citation type="journal article" date="2021" name="PeerJ">
        <title>Extensive microbial diversity within the chicken gut microbiome revealed by metagenomics and culture.</title>
        <authorList>
            <person name="Gilroy R."/>
            <person name="Ravi A."/>
            <person name="Getino M."/>
            <person name="Pursley I."/>
            <person name="Horton D.L."/>
            <person name="Alikhan N.F."/>
            <person name="Baker D."/>
            <person name="Gharbi K."/>
            <person name="Hall N."/>
            <person name="Watson M."/>
            <person name="Adriaenssens E.M."/>
            <person name="Foster-Nyarko E."/>
            <person name="Jarju S."/>
            <person name="Secka A."/>
            <person name="Antonio M."/>
            <person name="Oren A."/>
            <person name="Chaudhuri R.R."/>
            <person name="La Ragione R."/>
            <person name="Hildebrand F."/>
            <person name="Pallen M.J."/>
        </authorList>
    </citation>
    <scope>NUCLEOTIDE SEQUENCE</scope>
    <source>
        <strain evidence="1">CHK198-12963</strain>
    </source>
</reference>
<dbReference type="Proteomes" id="UP000823863">
    <property type="component" value="Unassembled WGS sequence"/>
</dbReference>
<dbReference type="InterPro" id="IPR036390">
    <property type="entry name" value="WH_DNA-bd_sf"/>
</dbReference>
<dbReference type="EMBL" id="DWWB01000014">
    <property type="protein sequence ID" value="HJC65747.1"/>
    <property type="molecule type" value="Genomic_DNA"/>
</dbReference>
<organism evidence="1 2">
    <name type="scientific">Candidatus Enterocloster excrementigallinarum</name>
    <dbReference type="NCBI Taxonomy" id="2838558"/>
    <lineage>
        <taxon>Bacteria</taxon>
        <taxon>Bacillati</taxon>
        <taxon>Bacillota</taxon>
        <taxon>Clostridia</taxon>
        <taxon>Lachnospirales</taxon>
        <taxon>Lachnospiraceae</taxon>
        <taxon>Enterocloster</taxon>
    </lineage>
</organism>
<name>A0A9D2PU30_9FIRM</name>
<protein>
    <submittedName>
        <fullName evidence="1">Rrf2 family transcriptional regulator</fullName>
    </submittedName>
</protein>
<dbReference type="FunFam" id="1.10.10.10:FF:000138">
    <property type="entry name" value="Rrf2 family transcriptional regulator"/>
    <property type="match status" value="1"/>
</dbReference>
<dbReference type="InterPro" id="IPR000944">
    <property type="entry name" value="Tscrpt_reg_Rrf2"/>
</dbReference>
<dbReference type="AlphaFoldDB" id="A0A9D2PU30"/>
<dbReference type="PANTHER" id="PTHR33221:SF15">
    <property type="entry name" value="HTH-TYPE TRANSCRIPTIONAL REGULATOR YWGB-RELATED"/>
    <property type="match status" value="1"/>
</dbReference>
<comment type="caution">
    <text evidence="1">The sequence shown here is derived from an EMBL/GenBank/DDBJ whole genome shotgun (WGS) entry which is preliminary data.</text>
</comment>
<accession>A0A9D2PU30</accession>
<dbReference type="Gene3D" id="1.10.10.10">
    <property type="entry name" value="Winged helix-like DNA-binding domain superfamily/Winged helix DNA-binding domain"/>
    <property type="match status" value="1"/>
</dbReference>
<dbReference type="GO" id="GO:0005829">
    <property type="term" value="C:cytosol"/>
    <property type="evidence" value="ECO:0007669"/>
    <property type="project" value="TreeGrafter"/>
</dbReference>
<gene>
    <name evidence="1" type="ORF">H9931_03370</name>
</gene>
<dbReference type="PROSITE" id="PS51197">
    <property type="entry name" value="HTH_RRF2_2"/>
    <property type="match status" value="1"/>
</dbReference>
<dbReference type="InterPro" id="IPR036388">
    <property type="entry name" value="WH-like_DNA-bd_sf"/>
</dbReference>
<reference evidence="1" key="2">
    <citation type="submission" date="2021-04" db="EMBL/GenBank/DDBJ databases">
        <authorList>
            <person name="Gilroy R."/>
        </authorList>
    </citation>
    <scope>NUCLEOTIDE SEQUENCE</scope>
    <source>
        <strain evidence="1">CHK198-12963</strain>
    </source>
</reference>
<dbReference type="SUPFAM" id="SSF46785">
    <property type="entry name" value="Winged helix' DNA-binding domain"/>
    <property type="match status" value="1"/>
</dbReference>
<evidence type="ECO:0000313" key="1">
    <source>
        <dbReference type="EMBL" id="HJC65747.1"/>
    </source>
</evidence>
<evidence type="ECO:0000313" key="2">
    <source>
        <dbReference type="Proteomes" id="UP000823863"/>
    </source>
</evidence>
<dbReference type="GO" id="GO:0003700">
    <property type="term" value="F:DNA-binding transcription factor activity"/>
    <property type="evidence" value="ECO:0007669"/>
    <property type="project" value="TreeGrafter"/>
</dbReference>